<dbReference type="PANTHER" id="PTHR11161:SF0">
    <property type="entry name" value="O-ACYLTRANSFERASE LIKE PROTEIN"/>
    <property type="match status" value="1"/>
</dbReference>
<keyword evidence="1" id="KW-0812">Transmembrane</keyword>
<sequence length="176" mass="19330">MQFYVISPLFLLPLLKWRRIGLGLIFLTILGSFTAIGVLNTKHEFYAVDRGAVGGGVLMSAESDENGKEKETIFDVIYSKPWCRIGPYLIGIIVGYALYITGQKKNFINKWLVLLGWLVATGICMGVVYGLYKANPNLPVSSLYAAVSRTVWAIGVGWLVYACVTGHGGYINTILS</sequence>
<dbReference type="PANTHER" id="PTHR11161">
    <property type="entry name" value="O-ACYLTRANSFERASE"/>
    <property type="match status" value="1"/>
</dbReference>
<proteinExistence type="predicted"/>
<feature type="transmembrane region" description="Helical" evidence="1">
    <location>
        <begin position="20"/>
        <end position="39"/>
    </location>
</feature>
<reference evidence="3" key="1">
    <citation type="submission" date="2025-08" db="UniProtKB">
        <authorList>
            <consortium name="RefSeq"/>
        </authorList>
    </citation>
    <scope>IDENTIFICATION</scope>
    <source>
        <tissue evidence="3">Muscle</tissue>
    </source>
</reference>
<gene>
    <name evidence="3" type="primary">LOC111083908</name>
</gene>
<dbReference type="InterPro" id="IPR052728">
    <property type="entry name" value="O2_lipid_transport_reg"/>
</dbReference>
<evidence type="ECO:0000313" key="2">
    <source>
        <dbReference type="Proteomes" id="UP000694941"/>
    </source>
</evidence>
<dbReference type="Proteomes" id="UP000694941">
    <property type="component" value="Unplaced"/>
</dbReference>
<dbReference type="GeneID" id="111083908"/>
<keyword evidence="1" id="KW-1133">Transmembrane helix</keyword>
<feature type="transmembrane region" description="Helical" evidence="1">
    <location>
        <begin position="152"/>
        <end position="175"/>
    </location>
</feature>
<keyword evidence="1" id="KW-0472">Membrane</keyword>
<organism evidence="2 3">
    <name type="scientific">Limulus polyphemus</name>
    <name type="common">Atlantic horseshoe crab</name>
    <dbReference type="NCBI Taxonomy" id="6850"/>
    <lineage>
        <taxon>Eukaryota</taxon>
        <taxon>Metazoa</taxon>
        <taxon>Ecdysozoa</taxon>
        <taxon>Arthropoda</taxon>
        <taxon>Chelicerata</taxon>
        <taxon>Merostomata</taxon>
        <taxon>Xiphosura</taxon>
        <taxon>Limulidae</taxon>
        <taxon>Limulus</taxon>
    </lineage>
</organism>
<protein>
    <submittedName>
        <fullName evidence="3">O-acyltransferase like protein-like</fullName>
    </submittedName>
</protein>
<evidence type="ECO:0000256" key="1">
    <source>
        <dbReference type="SAM" id="Phobius"/>
    </source>
</evidence>
<evidence type="ECO:0000313" key="3">
    <source>
        <dbReference type="RefSeq" id="XP_022236348.1"/>
    </source>
</evidence>
<feature type="transmembrane region" description="Helical" evidence="1">
    <location>
        <begin position="85"/>
        <end position="102"/>
    </location>
</feature>
<name>A0ABM1RY93_LIMPO</name>
<feature type="transmembrane region" description="Helical" evidence="1">
    <location>
        <begin position="111"/>
        <end position="132"/>
    </location>
</feature>
<accession>A0ABM1RY93</accession>
<dbReference type="RefSeq" id="XP_022236348.1">
    <property type="nucleotide sequence ID" value="XM_022380640.1"/>
</dbReference>
<keyword evidence="2" id="KW-1185">Reference proteome</keyword>